<dbReference type="RefSeq" id="WP_345600990.1">
    <property type="nucleotide sequence ID" value="NZ_BAABLT010000022.1"/>
</dbReference>
<dbReference type="Proteomes" id="UP001597018">
    <property type="component" value="Unassembled WGS sequence"/>
</dbReference>
<feature type="transmembrane region" description="Helical" evidence="1">
    <location>
        <begin position="52"/>
        <end position="73"/>
    </location>
</feature>
<gene>
    <name evidence="2" type="ORF">ACFQ16_01590</name>
</gene>
<proteinExistence type="predicted"/>
<dbReference type="EMBL" id="JBHTIW010000001">
    <property type="protein sequence ID" value="MFD0918425.1"/>
    <property type="molecule type" value="Genomic_DNA"/>
</dbReference>
<keyword evidence="1" id="KW-0472">Membrane</keyword>
<evidence type="ECO:0000256" key="1">
    <source>
        <dbReference type="SAM" id="Phobius"/>
    </source>
</evidence>
<name>A0ABW3FN39_9PSEU</name>
<reference evidence="3" key="1">
    <citation type="journal article" date="2019" name="Int. J. Syst. Evol. Microbiol.">
        <title>The Global Catalogue of Microorganisms (GCM) 10K type strain sequencing project: providing services to taxonomists for standard genome sequencing and annotation.</title>
        <authorList>
            <consortium name="The Broad Institute Genomics Platform"/>
            <consortium name="The Broad Institute Genome Sequencing Center for Infectious Disease"/>
            <person name="Wu L."/>
            <person name="Ma J."/>
        </authorList>
    </citation>
    <scope>NUCLEOTIDE SEQUENCE [LARGE SCALE GENOMIC DNA]</scope>
    <source>
        <strain evidence="3">CCUG 56401</strain>
    </source>
</reference>
<evidence type="ECO:0000313" key="2">
    <source>
        <dbReference type="EMBL" id="MFD0918425.1"/>
    </source>
</evidence>
<feature type="transmembrane region" description="Helical" evidence="1">
    <location>
        <begin position="12"/>
        <end position="32"/>
    </location>
</feature>
<keyword evidence="1" id="KW-0812">Transmembrane</keyword>
<sequence length="134" mass="14267">MVESGPPRPLRWAISLWWVVALLLAALTALAWTVGTGAPPRPGAPPADAARLLLVHTALAAVLVAAYLVLGAMLFRRRPWVRIVLSVFALVHLLMLLGTGAVLGAQAVLVVLGGTAAVLMWRRPSTEWLTGEHD</sequence>
<comment type="caution">
    <text evidence="2">The sequence shown here is derived from an EMBL/GenBank/DDBJ whole genome shotgun (WGS) entry which is preliminary data.</text>
</comment>
<evidence type="ECO:0000313" key="3">
    <source>
        <dbReference type="Proteomes" id="UP001597018"/>
    </source>
</evidence>
<organism evidence="2 3">
    <name type="scientific">Saccharopolyspora rosea</name>
    <dbReference type="NCBI Taxonomy" id="524884"/>
    <lineage>
        <taxon>Bacteria</taxon>
        <taxon>Bacillati</taxon>
        <taxon>Actinomycetota</taxon>
        <taxon>Actinomycetes</taxon>
        <taxon>Pseudonocardiales</taxon>
        <taxon>Pseudonocardiaceae</taxon>
        <taxon>Saccharopolyspora</taxon>
    </lineage>
</organism>
<accession>A0ABW3FN39</accession>
<protein>
    <submittedName>
        <fullName evidence="2">Uncharacterized protein</fullName>
    </submittedName>
</protein>
<keyword evidence="1" id="KW-1133">Transmembrane helix</keyword>
<feature type="transmembrane region" description="Helical" evidence="1">
    <location>
        <begin position="80"/>
        <end position="97"/>
    </location>
</feature>
<keyword evidence="3" id="KW-1185">Reference proteome</keyword>